<dbReference type="Pfam" id="PF00218">
    <property type="entry name" value="IGPS"/>
    <property type="match status" value="1"/>
</dbReference>
<dbReference type="RefSeq" id="WP_092052720.1">
    <property type="nucleotide sequence ID" value="NZ_FOJJ01000001.1"/>
</dbReference>
<organism evidence="10 11">
    <name type="scientific">Trichloromonas acetexigens</name>
    <dbReference type="NCBI Taxonomy" id="38815"/>
    <lineage>
        <taxon>Bacteria</taxon>
        <taxon>Pseudomonadati</taxon>
        <taxon>Thermodesulfobacteriota</taxon>
        <taxon>Desulfuromonadia</taxon>
        <taxon>Desulfuromonadales</taxon>
        <taxon>Trichloromonadaceae</taxon>
        <taxon>Trichloromonas</taxon>
    </lineage>
</organism>
<evidence type="ECO:0000256" key="1">
    <source>
        <dbReference type="ARBA" id="ARBA00001633"/>
    </source>
</evidence>
<keyword evidence="6" id="KW-0822">Tryptophan biosynthesis</keyword>
<evidence type="ECO:0000313" key="11">
    <source>
        <dbReference type="Proteomes" id="UP000317155"/>
    </source>
</evidence>
<dbReference type="InterPro" id="IPR013785">
    <property type="entry name" value="Aldolase_TIM"/>
</dbReference>
<dbReference type="GO" id="GO:0004425">
    <property type="term" value="F:indole-3-glycerol-phosphate synthase activity"/>
    <property type="evidence" value="ECO:0007669"/>
    <property type="project" value="UniProtKB-EC"/>
</dbReference>
<evidence type="ECO:0000259" key="9">
    <source>
        <dbReference type="Pfam" id="PF00218"/>
    </source>
</evidence>
<comment type="catalytic activity">
    <reaction evidence="1">
        <text>1-(2-carboxyphenylamino)-1-deoxy-D-ribulose 5-phosphate + H(+) = (1S,2R)-1-C-(indol-3-yl)glycerol 3-phosphate + CO2 + H2O</text>
        <dbReference type="Rhea" id="RHEA:23476"/>
        <dbReference type="ChEBI" id="CHEBI:15377"/>
        <dbReference type="ChEBI" id="CHEBI:15378"/>
        <dbReference type="ChEBI" id="CHEBI:16526"/>
        <dbReference type="ChEBI" id="CHEBI:58613"/>
        <dbReference type="ChEBI" id="CHEBI:58866"/>
        <dbReference type="EC" id="4.1.1.48"/>
    </reaction>
</comment>
<dbReference type="AlphaFoldDB" id="A0A550JKY3"/>
<dbReference type="GO" id="GO:0004640">
    <property type="term" value="F:phosphoribosylanthranilate isomerase activity"/>
    <property type="evidence" value="ECO:0007669"/>
    <property type="project" value="TreeGrafter"/>
</dbReference>
<comment type="pathway">
    <text evidence="2">Amino-acid biosynthesis; L-tryptophan biosynthesis; L-tryptophan from chorismate: step 4/5.</text>
</comment>
<comment type="caution">
    <text evidence="10">The sequence shown here is derived from an EMBL/GenBank/DDBJ whole genome shotgun (WGS) entry which is preliminary data.</text>
</comment>
<proteinExistence type="predicted"/>
<dbReference type="SUPFAM" id="SSF51366">
    <property type="entry name" value="Ribulose-phoshate binding barrel"/>
    <property type="match status" value="1"/>
</dbReference>
<sequence length="236" mass="25291">MYTRFSDALIARKEAGFIPVIPDIKCISPKEGDLLRGRDPLAVAQLLARAGAPALSVVTETKDFGGSLELLRQLAKNTTLPILRKDFITSCEDMTLSRECGAQAILLICALHTLDSLTTLYNEALKIGLEPLVEAHTEEELGWAGKIGAKLVGINNRDILKLEKDDGTVSATELLASHKPKNAILISESSIRTPAEGQAAIRAGADVLLIGTALWQADDMAASYQAFSRSSEIPPA</sequence>
<protein>
    <recommendedName>
        <fullName evidence="3">indole-3-glycerol-phosphate synthase</fullName>
        <ecNumber evidence="3">4.1.1.48</ecNumber>
    </recommendedName>
</protein>
<evidence type="ECO:0000256" key="5">
    <source>
        <dbReference type="ARBA" id="ARBA00022793"/>
    </source>
</evidence>
<gene>
    <name evidence="10" type="ORF">FL622_01470</name>
</gene>
<dbReference type="EMBL" id="VJVV01000001">
    <property type="protein sequence ID" value="TRO83878.1"/>
    <property type="molecule type" value="Genomic_DNA"/>
</dbReference>
<dbReference type="CDD" id="cd00331">
    <property type="entry name" value="IGPS"/>
    <property type="match status" value="1"/>
</dbReference>
<reference evidence="10 11" key="1">
    <citation type="submission" date="2019-07" db="EMBL/GenBank/DDBJ databases">
        <title>Insights of Desulfuromonas acetexigens electromicrobiology.</title>
        <authorList>
            <person name="Katuri K."/>
            <person name="Sapireddy V."/>
            <person name="Shaw D.R."/>
            <person name="Saikaly P."/>
        </authorList>
    </citation>
    <scope>NUCLEOTIDE SEQUENCE [LARGE SCALE GENOMIC DNA]</scope>
    <source>
        <strain evidence="10 11">2873</strain>
    </source>
</reference>
<evidence type="ECO:0000313" key="10">
    <source>
        <dbReference type="EMBL" id="TRO83878.1"/>
    </source>
</evidence>
<evidence type="ECO:0000256" key="3">
    <source>
        <dbReference type="ARBA" id="ARBA00012362"/>
    </source>
</evidence>
<dbReference type="GO" id="GO:0000162">
    <property type="term" value="P:L-tryptophan biosynthetic process"/>
    <property type="evidence" value="ECO:0007669"/>
    <property type="project" value="UniProtKB-UniPathway"/>
</dbReference>
<dbReference type="InterPro" id="IPR011060">
    <property type="entry name" value="RibuloseP-bd_barrel"/>
</dbReference>
<dbReference type="Proteomes" id="UP000317155">
    <property type="component" value="Unassembled WGS sequence"/>
</dbReference>
<dbReference type="PANTHER" id="PTHR22854">
    <property type="entry name" value="TRYPTOPHAN BIOSYNTHESIS PROTEIN"/>
    <property type="match status" value="1"/>
</dbReference>
<dbReference type="InterPro" id="IPR045186">
    <property type="entry name" value="Indole-3-glycerol_P_synth"/>
</dbReference>
<dbReference type="OrthoDB" id="9804217at2"/>
<keyword evidence="8" id="KW-0456">Lyase</keyword>
<feature type="domain" description="Indole-3-glycerol phosphate synthase" evidence="9">
    <location>
        <begin position="5"/>
        <end position="224"/>
    </location>
</feature>
<accession>A0A550JKY3</accession>
<keyword evidence="11" id="KW-1185">Reference proteome</keyword>
<dbReference type="PANTHER" id="PTHR22854:SF2">
    <property type="entry name" value="INDOLE-3-GLYCEROL-PHOSPHATE SYNTHASE"/>
    <property type="match status" value="1"/>
</dbReference>
<dbReference type="InterPro" id="IPR013798">
    <property type="entry name" value="Indole-3-glycerol_P_synth_dom"/>
</dbReference>
<dbReference type="UniPathway" id="UPA00035">
    <property type="reaction ID" value="UER00043"/>
</dbReference>
<keyword evidence="5" id="KW-0210">Decarboxylase</keyword>
<keyword evidence="4" id="KW-0028">Amino-acid biosynthesis</keyword>
<evidence type="ECO:0000256" key="4">
    <source>
        <dbReference type="ARBA" id="ARBA00022605"/>
    </source>
</evidence>
<evidence type="ECO:0000256" key="7">
    <source>
        <dbReference type="ARBA" id="ARBA00023141"/>
    </source>
</evidence>
<dbReference type="Gene3D" id="3.20.20.70">
    <property type="entry name" value="Aldolase class I"/>
    <property type="match status" value="1"/>
</dbReference>
<dbReference type="EC" id="4.1.1.48" evidence="3"/>
<evidence type="ECO:0000256" key="8">
    <source>
        <dbReference type="ARBA" id="ARBA00023239"/>
    </source>
</evidence>
<name>A0A550JKY3_9BACT</name>
<evidence type="ECO:0000256" key="2">
    <source>
        <dbReference type="ARBA" id="ARBA00004696"/>
    </source>
</evidence>
<keyword evidence="7" id="KW-0057">Aromatic amino acid biosynthesis</keyword>
<evidence type="ECO:0000256" key="6">
    <source>
        <dbReference type="ARBA" id="ARBA00022822"/>
    </source>
</evidence>